<evidence type="ECO:0008006" key="3">
    <source>
        <dbReference type="Google" id="ProtNLM"/>
    </source>
</evidence>
<evidence type="ECO:0000313" key="1">
    <source>
        <dbReference type="EMBL" id="CAG2191513.1"/>
    </source>
</evidence>
<protein>
    <recommendedName>
        <fullName evidence="3">DZIP3-like HEPN domain-containing protein</fullName>
    </recommendedName>
</protein>
<proteinExistence type="predicted"/>
<keyword evidence="2" id="KW-1185">Reference proteome</keyword>
<reference evidence="1" key="1">
    <citation type="submission" date="2021-03" db="EMBL/GenBank/DDBJ databases">
        <authorList>
            <person name="Bekaert M."/>
        </authorList>
    </citation>
    <scope>NUCLEOTIDE SEQUENCE</scope>
</reference>
<accession>A0A8S3Q633</accession>
<sequence>MIKIKDVRNEIFHLSDTQEITDDKFNRKWIQLQGSILGIAELIDSAYAVEIERKILQAKNLALIPYYMLKYEVLCRDYWRHKCAEFELWSSCHFRTYNRLPTKLCNNTDTHISELSQFKKNIIPIVYISFIWTDDIKLIIDEINILVKFIGKDENTQTWTANRLDGEEIAKTVLHNVDLLQAEISQIMTRILKNTTIDSKQRADVGVNLTIPDIREEYSQKTNGDREDEANYRSAMHDDEMGIVAKCEGILNERQPDIKIP</sequence>
<gene>
    <name evidence="1" type="ORF">MEDL_6756</name>
</gene>
<name>A0A8S3Q633_MYTED</name>
<dbReference type="Proteomes" id="UP000683360">
    <property type="component" value="Unassembled WGS sequence"/>
</dbReference>
<organism evidence="1 2">
    <name type="scientific">Mytilus edulis</name>
    <name type="common">Blue mussel</name>
    <dbReference type="NCBI Taxonomy" id="6550"/>
    <lineage>
        <taxon>Eukaryota</taxon>
        <taxon>Metazoa</taxon>
        <taxon>Spiralia</taxon>
        <taxon>Lophotrochozoa</taxon>
        <taxon>Mollusca</taxon>
        <taxon>Bivalvia</taxon>
        <taxon>Autobranchia</taxon>
        <taxon>Pteriomorphia</taxon>
        <taxon>Mytilida</taxon>
        <taxon>Mytiloidea</taxon>
        <taxon>Mytilidae</taxon>
        <taxon>Mytilinae</taxon>
        <taxon>Mytilus</taxon>
    </lineage>
</organism>
<dbReference type="AlphaFoldDB" id="A0A8S3Q633"/>
<dbReference type="EMBL" id="CAJPWZ010000365">
    <property type="protein sequence ID" value="CAG2191513.1"/>
    <property type="molecule type" value="Genomic_DNA"/>
</dbReference>
<evidence type="ECO:0000313" key="2">
    <source>
        <dbReference type="Proteomes" id="UP000683360"/>
    </source>
</evidence>
<comment type="caution">
    <text evidence="1">The sequence shown here is derived from an EMBL/GenBank/DDBJ whole genome shotgun (WGS) entry which is preliminary data.</text>
</comment>